<evidence type="ECO:0000256" key="3">
    <source>
        <dbReference type="ARBA" id="ARBA00022980"/>
    </source>
</evidence>
<evidence type="ECO:0000256" key="5">
    <source>
        <dbReference type="ARBA" id="ARBA00035198"/>
    </source>
</evidence>
<dbReference type="GO" id="GO:0006412">
    <property type="term" value="P:translation"/>
    <property type="evidence" value="ECO:0007669"/>
    <property type="project" value="UniProtKB-UniRule"/>
</dbReference>
<evidence type="ECO:0000313" key="9">
    <source>
        <dbReference type="EMBL" id="OGL99028.1"/>
    </source>
</evidence>
<dbReference type="FunFam" id="3.90.1170.10:FF:000001">
    <property type="entry name" value="50S ribosomal protein L16"/>
    <property type="match status" value="1"/>
</dbReference>
<dbReference type="GO" id="GO:1990904">
    <property type="term" value="C:ribonucleoprotein complex"/>
    <property type="evidence" value="ECO:0007669"/>
    <property type="project" value="UniProtKB-KW"/>
</dbReference>
<dbReference type="HAMAP" id="MF_01342">
    <property type="entry name" value="Ribosomal_uL16"/>
    <property type="match status" value="1"/>
</dbReference>
<dbReference type="NCBIfam" id="TIGR01164">
    <property type="entry name" value="rplP_bact"/>
    <property type="match status" value="1"/>
</dbReference>
<dbReference type="PROSITE" id="PS00586">
    <property type="entry name" value="RIBOSOMAL_L16_1"/>
    <property type="match status" value="1"/>
</dbReference>
<dbReference type="PANTHER" id="PTHR12220:SF13">
    <property type="entry name" value="LARGE RIBOSOMAL SUBUNIT PROTEIN UL16M"/>
    <property type="match status" value="1"/>
</dbReference>
<organism evidence="9 10">
    <name type="scientific">Candidatus Uhrbacteria bacterium RIFOXYB2_FULL_57_15</name>
    <dbReference type="NCBI Taxonomy" id="1802422"/>
    <lineage>
        <taxon>Bacteria</taxon>
        <taxon>Candidatus Uhriibacteriota</taxon>
    </lineage>
</organism>
<evidence type="ECO:0000256" key="4">
    <source>
        <dbReference type="ARBA" id="ARBA00023274"/>
    </source>
</evidence>
<dbReference type="InterPro" id="IPR016180">
    <property type="entry name" value="Ribosomal_uL16_dom"/>
</dbReference>
<gene>
    <name evidence="6" type="primary">rplP</name>
    <name evidence="9" type="ORF">A2304_02680</name>
</gene>
<comment type="caution">
    <text evidence="9">The sequence shown here is derived from an EMBL/GenBank/DDBJ whole genome shotgun (WGS) entry which is preliminary data.</text>
</comment>
<keyword evidence="6 8" id="KW-0694">RNA-binding</keyword>
<dbReference type="PANTHER" id="PTHR12220">
    <property type="entry name" value="50S/60S RIBOSOMAL PROTEIN L16"/>
    <property type="match status" value="1"/>
</dbReference>
<dbReference type="GO" id="GO:0000049">
    <property type="term" value="F:tRNA binding"/>
    <property type="evidence" value="ECO:0007669"/>
    <property type="project" value="UniProtKB-KW"/>
</dbReference>
<evidence type="ECO:0000256" key="1">
    <source>
        <dbReference type="ARBA" id="ARBA00008931"/>
    </source>
</evidence>
<protein>
    <recommendedName>
        <fullName evidence="5 6">Large ribosomal subunit protein uL16</fullName>
    </recommendedName>
</protein>
<dbReference type="SUPFAM" id="SSF54686">
    <property type="entry name" value="Ribosomal protein L16p/L10e"/>
    <property type="match status" value="1"/>
</dbReference>
<dbReference type="InterPro" id="IPR000114">
    <property type="entry name" value="Ribosomal_uL16_bact-type"/>
</dbReference>
<keyword evidence="6 8" id="KW-0699">rRNA-binding</keyword>
<sequence length="137" mass="15307">MLIPKKVKHRKWHKGRARGKRVATRCTNLAFGQAGLKAMTESWVTSRQIEAARRAMTRAIKRGGKIWIRIFPDKPVTTKGAEMPMGKGKGAVDHYVAVVRPGTVMFEIDGVSPELAKEAMDLASYKLPCKTKVVFRD</sequence>
<dbReference type="GO" id="GO:0019843">
    <property type="term" value="F:rRNA binding"/>
    <property type="evidence" value="ECO:0007669"/>
    <property type="project" value="UniProtKB-UniRule"/>
</dbReference>
<keyword evidence="3 6" id="KW-0689">Ribosomal protein</keyword>
<dbReference type="EMBL" id="MGFE01000011">
    <property type="protein sequence ID" value="OGL99028.1"/>
    <property type="molecule type" value="Genomic_DNA"/>
</dbReference>
<dbReference type="InterPro" id="IPR020798">
    <property type="entry name" value="Ribosomal_uL16_CS"/>
</dbReference>
<reference evidence="9 10" key="1">
    <citation type="journal article" date="2016" name="Nat. Commun.">
        <title>Thousands of microbial genomes shed light on interconnected biogeochemical processes in an aquifer system.</title>
        <authorList>
            <person name="Anantharaman K."/>
            <person name="Brown C.T."/>
            <person name="Hug L.A."/>
            <person name="Sharon I."/>
            <person name="Castelle C.J."/>
            <person name="Probst A.J."/>
            <person name="Thomas B.C."/>
            <person name="Singh A."/>
            <person name="Wilkins M.J."/>
            <person name="Karaoz U."/>
            <person name="Brodie E.L."/>
            <person name="Williams K.H."/>
            <person name="Hubbard S.S."/>
            <person name="Banfield J.F."/>
        </authorList>
    </citation>
    <scope>NUCLEOTIDE SEQUENCE [LARGE SCALE GENOMIC DNA]</scope>
</reference>
<accession>A0A1F7W9I9</accession>
<dbReference type="CDD" id="cd01433">
    <property type="entry name" value="Ribosomal_L16_L10e"/>
    <property type="match status" value="1"/>
</dbReference>
<dbReference type="PRINTS" id="PR00060">
    <property type="entry name" value="RIBOSOMALL16"/>
</dbReference>
<comment type="similarity">
    <text evidence="1 6 7">Belongs to the universal ribosomal protein uL16 family.</text>
</comment>
<evidence type="ECO:0000256" key="6">
    <source>
        <dbReference type="HAMAP-Rule" id="MF_01342"/>
    </source>
</evidence>
<evidence type="ECO:0000256" key="7">
    <source>
        <dbReference type="RuleBase" id="RU004413"/>
    </source>
</evidence>
<evidence type="ECO:0000256" key="2">
    <source>
        <dbReference type="ARBA" id="ARBA00022555"/>
    </source>
</evidence>
<proteinExistence type="inferred from homology"/>
<dbReference type="GO" id="GO:0003735">
    <property type="term" value="F:structural constituent of ribosome"/>
    <property type="evidence" value="ECO:0007669"/>
    <property type="project" value="InterPro"/>
</dbReference>
<dbReference type="Proteomes" id="UP000176501">
    <property type="component" value="Unassembled WGS sequence"/>
</dbReference>
<dbReference type="Gene3D" id="3.90.1170.10">
    <property type="entry name" value="Ribosomal protein L10e/L16"/>
    <property type="match status" value="1"/>
</dbReference>
<comment type="subunit">
    <text evidence="6 8">Part of the 50S ribosomal subunit.</text>
</comment>
<comment type="function">
    <text evidence="6 8">Binds 23S rRNA and is also seen to make contacts with the A and possibly P site tRNAs.</text>
</comment>
<keyword evidence="4 6" id="KW-0687">Ribonucleoprotein</keyword>
<dbReference type="GO" id="GO:0005840">
    <property type="term" value="C:ribosome"/>
    <property type="evidence" value="ECO:0007669"/>
    <property type="project" value="UniProtKB-KW"/>
</dbReference>
<name>A0A1F7W9I9_9BACT</name>
<dbReference type="InterPro" id="IPR047873">
    <property type="entry name" value="Ribosomal_uL16"/>
</dbReference>
<dbReference type="Pfam" id="PF00252">
    <property type="entry name" value="Ribosomal_L16"/>
    <property type="match status" value="1"/>
</dbReference>
<evidence type="ECO:0000256" key="8">
    <source>
        <dbReference type="RuleBase" id="RU004414"/>
    </source>
</evidence>
<keyword evidence="2 6" id="KW-0820">tRNA-binding</keyword>
<dbReference type="InterPro" id="IPR036920">
    <property type="entry name" value="Ribosomal_uL16_sf"/>
</dbReference>
<dbReference type="AlphaFoldDB" id="A0A1F7W9I9"/>
<evidence type="ECO:0000313" key="10">
    <source>
        <dbReference type="Proteomes" id="UP000176501"/>
    </source>
</evidence>